<comment type="similarity">
    <text evidence="1">Belongs to the UPF0751 family.</text>
</comment>
<dbReference type="eggNOG" id="COG4378">
    <property type="taxonomic scope" value="Bacteria"/>
</dbReference>
<name>E4RMC4_HALHG</name>
<organism evidence="2 3">
    <name type="scientific">Halanaerobium hydrogeniformans</name>
    <name type="common">Halanaerobium sp. (strain sapolanicus)</name>
    <dbReference type="NCBI Taxonomy" id="656519"/>
    <lineage>
        <taxon>Bacteria</taxon>
        <taxon>Bacillati</taxon>
        <taxon>Bacillota</taxon>
        <taxon>Clostridia</taxon>
        <taxon>Halanaerobiales</taxon>
        <taxon>Halanaerobiaceae</taxon>
        <taxon>Halanaerobium</taxon>
    </lineage>
</organism>
<dbReference type="HOGENOM" id="CLU_151785_1_0_9"/>
<dbReference type="EMBL" id="CP002304">
    <property type="protein sequence ID" value="ADQ14455.1"/>
    <property type="molecule type" value="Genomic_DNA"/>
</dbReference>
<accession>E4RMC4</accession>
<dbReference type="OrthoDB" id="5324142at2"/>
<keyword evidence="3" id="KW-1185">Reference proteome</keyword>
<reference evidence="2 3" key="2">
    <citation type="journal article" date="2011" name="J. Bacteriol.">
        <title>Complete Genome Sequence of the Haloalkaliphilic, Hydrogen Producing Halanaerobium hydrogenoformans.</title>
        <authorList>
            <person name="Brown S.D."/>
            <person name="Begemann M.B."/>
            <person name="Mormile M.R."/>
            <person name="Wall J.D."/>
            <person name="Han C.S."/>
            <person name="Goodwin L.A."/>
            <person name="Pitluck S."/>
            <person name="Land M.L."/>
            <person name="Hauser L.J."/>
            <person name="Elias D.A."/>
        </authorList>
    </citation>
    <scope>NUCLEOTIDE SEQUENCE [LARGE SCALE GENOMIC DNA]</scope>
    <source>
        <strain evidence="3">sapolanicus</strain>
    </source>
</reference>
<dbReference type="PIRSF" id="PIRSF020408">
    <property type="entry name" value="UCP020408"/>
    <property type="match status" value="1"/>
</dbReference>
<dbReference type="STRING" id="656519.Halsa_1012"/>
<dbReference type="RefSeq" id="WP_013405545.1">
    <property type="nucleotide sequence ID" value="NC_014654.1"/>
</dbReference>
<evidence type="ECO:0000313" key="3">
    <source>
        <dbReference type="Proteomes" id="UP000007434"/>
    </source>
</evidence>
<evidence type="ECO:0000256" key="1">
    <source>
        <dbReference type="ARBA" id="ARBA00007189"/>
    </source>
</evidence>
<proteinExistence type="inferred from homology"/>
<dbReference type="Pfam" id="PF10087">
    <property type="entry name" value="DUF2325"/>
    <property type="match status" value="1"/>
</dbReference>
<dbReference type="InterPro" id="IPR016772">
    <property type="entry name" value="UCP020408"/>
</dbReference>
<sequence length="96" mass="11012">MSIMIVGADNLGSIENNVRKLGFDQITHLPGRKKSKFRNFNIPGEVDVVLVMTDYINHAVMKKVKRAAKAKDLNVIYARRSWAAIYKKLQRKRIVN</sequence>
<protein>
    <recommendedName>
        <fullName evidence="4">Dihydroorotate dehydrogenase</fullName>
    </recommendedName>
</protein>
<evidence type="ECO:0008006" key="4">
    <source>
        <dbReference type="Google" id="ProtNLM"/>
    </source>
</evidence>
<dbReference type="KEGG" id="has:Halsa_1012"/>
<reference evidence="2 3" key="1">
    <citation type="submission" date="2010-11" db="EMBL/GenBank/DDBJ databases">
        <title>Complete sequence of Halanaerobium sp. sapolanicus.</title>
        <authorList>
            <consortium name="US DOE Joint Genome Institute"/>
            <person name="Lucas S."/>
            <person name="Copeland A."/>
            <person name="Lapidus A."/>
            <person name="Cheng J.-F."/>
            <person name="Bruce D."/>
            <person name="Goodwin L."/>
            <person name="Pitluck S."/>
            <person name="Davenport K."/>
            <person name="Detter J.C."/>
            <person name="Han C."/>
            <person name="Tapia R."/>
            <person name="Land M."/>
            <person name="Hauser L."/>
            <person name="Jeffries C."/>
            <person name="Kyrpides N."/>
            <person name="Ivanova N."/>
            <person name="Mikhailova N."/>
            <person name="Begemann M.B."/>
            <person name="Mormile M.R."/>
            <person name="Wall J.D."/>
            <person name="Elias D.A."/>
            <person name="Woyke T."/>
        </authorList>
    </citation>
    <scope>NUCLEOTIDE SEQUENCE [LARGE SCALE GENOMIC DNA]</scope>
    <source>
        <strain evidence="3">sapolanicus</strain>
    </source>
</reference>
<dbReference type="AlphaFoldDB" id="E4RMC4"/>
<gene>
    <name evidence="2" type="ordered locus">Halsa_1012</name>
</gene>
<evidence type="ECO:0000313" key="2">
    <source>
        <dbReference type="EMBL" id="ADQ14455.1"/>
    </source>
</evidence>
<dbReference type="Proteomes" id="UP000007434">
    <property type="component" value="Chromosome"/>
</dbReference>